<sequence length="73" mass="8116">MIRHGLPSYIWRKSSYSETTGPTCIEMQLTHDGSIAVGDSKDRTRGAFIFTPHAWATFLHSIRTGTLPAQGPR</sequence>
<protein>
    <submittedName>
        <fullName evidence="2">DUF397 domain-containing protein</fullName>
    </submittedName>
</protein>
<dbReference type="Pfam" id="PF04149">
    <property type="entry name" value="DUF397"/>
    <property type="match status" value="1"/>
</dbReference>
<feature type="domain" description="DUF397" evidence="1">
    <location>
        <begin position="11"/>
        <end position="63"/>
    </location>
</feature>
<dbReference type="AlphaFoldDB" id="A0A2A2CZM2"/>
<keyword evidence="3" id="KW-1185">Reference proteome</keyword>
<proteinExistence type="predicted"/>
<accession>A0A2A2CZM2</accession>
<dbReference type="InterPro" id="IPR007278">
    <property type="entry name" value="DUF397"/>
</dbReference>
<dbReference type="RefSeq" id="WP_095584777.1">
    <property type="nucleotide sequence ID" value="NZ_JAJQQQ010000010.1"/>
</dbReference>
<evidence type="ECO:0000313" key="3">
    <source>
        <dbReference type="Proteomes" id="UP000218944"/>
    </source>
</evidence>
<evidence type="ECO:0000259" key="1">
    <source>
        <dbReference type="Pfam" id="PF04149"/>
    </source>
</evidence>
<organism evidence="2 3">
    <name type="scientific">Streptomyces albireticuli</name>
    <dbReference type="NCBI Taxonomy" id="1940"/>
    <lineage>
        <taxon>Bacteria</taxon>
        <taxon>Bacillati</taxon>
        <taxon>Actinomycetota</taxon>
        <taxon>Actinomycetes</taxon>
        <taxon>Kitasatosporales</taxon>
        <taxon>Streptomycetaceae</taxon>
        <taxon>Streptomyces</taxon>
    </lineage>
</organism>
<gene>
    <name evidence="2" type="ORF">CK936_33970</name>
</gene>
<comment type="caution">
    <text evidence="2">The sequence shown here is derived from an EMBL/GenBank/DDBJ whole genome shotgun (WGS) entry which is preliminary data.</text>
</comment>
<evidence type="ECO:0000313" key="2">
    <source>
        <dbReference type="EMBL" id="PAU44609.1"/>
    </source>
</evidence>
<dbReference type="Proteomes" id="UP000218944">
    <property type="component" value="Unassembled WGS sequence"/>
</dbReference>
<name>A0A2A2CZM2_9ACTN</name>
<dbReference type="EMBL" id="NSJV01000642">
    <property type="protein sequence ID" value="PAU44609.1"/>
    <property type="molecule type" value="Genomic_DNA"/>
</dbReference>
<reference evidence="2 3" key="1">
    <citation type="submission" date="2017-08" db="EMBL/GenBank/DDBJ databases">
        <title>Genome sequence of Streptomyces albireticuli NRRL B-1670.</title>
        <authorList>
            <person name="Graham D.E."/>
            <person name="Mahan K.M."/>
            <person name="Klingeman D.M."/>
            <person name="Hettich R.L."/>
            <person name="Parry R.J."/>
            <person name="Spain J.C."/>
        </authorList>
    </citation>
    <scope>NUCLEOTIDE SEQUENCE [LARGE SCALE GENOMIC DNA]</scope>
    <source>
        <strain evidence="2 3">NRRL B-1670</strain>
    </source>
</reference>